<evidence type="ECO:0000259" key="11">
    <source>
        <dbReference type="PROSITE" id="PS50011"/>
    </source>
</evidence>
<dbReference type="PANTHER" id="PTHR22988">
    <property type="entry name" value="MYOTONIC DYSTROPHY S/T KINASE-RELATED"/>
    <property type="match status" value="1"/>
</dbReference>
<dbReference type="GO" id="GO:0030866">
    <property type="term" value="P:cortical actin cytoskeleton organization"/>
    <property type="evidence" value="ECO:0007669"/>
    <property type="project" value="TreeGrafter"/>
</dbReference>
<dbReference type="GO" id="GO:0000281">
    <property type="term" value="P:mitotic cytokinesis"/>
    <property type="evidence" value="ECO:0007669"/>
    <property type="project" value="TreeGrafter"/>
</dbReference>
<feature type="domain" description="Protein kinase" evidence="11">
    <location>
        <begin position="1"/>
        <end position="163"/>
    </location>
</feature>
<dbReference type="PROSITE" id="PS51285">
    <property type="entry name" value="AGC_KINASE_CTER"/>
    <property type="match status" value="1"/>
</dbReference>
<reference evidence="13" key="2">
    <citation type="submission" date="2017-10" db="EMBL/GenBank/DDBJ databases">
        <title>Ladona fulva Genome sequencing and assembly.</title>
        <authorList>
            <person name="Murali S."/>
            <person name="Richards S."/>
            <person name="Bandaranaike D."/>
            <person name="Bellair M."/>
            <person name="Blankenburg K."/>
            <person name="Chao H."/>
            <person name="Dinh H."/>
            <person name="Doddapaneni H."/>
            <person name="Dugan-Rocha S."/>
            <person name="Elkadiri S."/>
            <person name="Gnanaolivu R."/>
            <person name="Hernandez B."/>
            <person name="Skinner E."/>
            <person name="Javaid M."/>
            <person name="Lee S."/>
            <person name="Li M."/>
            <person name="Ming W."/>
            <person name="Munidasa M."/>
            <person name="Muniz J."/>
            <person name="Nguyen L."/>
            <person name="Hughes D."/>
            <person name="Osuji N."/>
            <person name="Pu L.-L."/>
            <person name="Puazo M."/>
            <person name="Qu C."/>
            <person name="Quiroz J."/>
            <person name="Raj R."/>
            <person name="Weissenberger G."/>
            <person name="Xin Y."/>
            <person name="Zou X."/>
            <person name="Han Y."/>
            <person name="Worley K."/>
            <person name="Muzny D."/>
            <person name="Gibbs R."/>
        </authorList>
    </citation>
    <scope>NUCLEOTIDE SEQUENCE</scope>
    <source>
        <strain evidence="13">Sampled in the wild</strain>
    </source>
</reference>
<dbReference type="InterPro" id="IPR011009">
    <property type="entry name" value="Kinase-like_dom_sf"/>
</dbReference>
<name>A0A8K0JV81_LADFU</name>
<dbReference type="Proteomes" id="UP000792457">
    <property type="component" value="Unassembled WGS sequence"/>
</dbReference>
<proteinExistence type="predicted"/>
<keyword evidence="4" id="KW-0808">Transferase</keyword>
<dbReference type="GO" id="GO:0072518">
    <property type="term" value="F:Rho-dependent protein serine/threonine kinase activity"/>
    <property type="evidence" value="ECO:0007669"/>
    <property type="project" value="TreeGrafter"/>
</dbReference>
<dbReference type="SMART" id="SM00220">
    <property type="entry name" value="S_TKc"/>
    <property type="match status" value="1"/>
</dbReference>
<evidence type="ECO:0000256" key="5">
    <source>
        <dbReference type="ARBA" id="ARBA00022741"/>
    </source>
</evidence>
<keyword evidence="3" id="KW-0597">Phosphoprotein</keyword>
<feature type="non-terminal residue" evidence="13">
    <location>
        <position position="1"/>
    </location>
</feature>
<dbReference type="GO" id="GO:0048598">
    <property type="term" value="P:embryonic morphogenesis"/>
    <property type="evidence" value="ECO:0007669"/>
    <property type="project" value="TreeGrafter"/>
</dbReference>
<dbReference type="EMBL" id="KZ308147">
    <property type="protein sequence ID" value="KAG8222954.1"/>
    <property type="molecule type" value="Genomic_DNA"/>
</dbReference>
<dbReference type="GO" id="GO:0005524">
    <property type="term" value="F:ATP binding"/>
    <property type="evidence" value="ECO:0007669"/>
    <property type="project" value="UniProtKB-KW"/>
</dbReference>
<protein>
    <recommendedName>
        <fullName evidence="1">non-specific serine/threonine protein kinase</fullName>
        <ecNumber evidence="1">2.7.11.1</ecNumber>
    </recommendedName>
</protein>
<organism evidence="13 14">
    <name type="scientific">Ladona fulva</name>
    <name type="common">Scarce chaser dragonfly</name>
    <name type="synonym">Libellula fulva</name>
    <dbReference type="NCBI Taxonomy" id="123851"/>
    <lineage>
        <taxon>Eukaryota</taxon>
        <taxon>Metazoa</taxon>
        <taxon>Ecdysozoa</taxon>
        <taxon>Arthropoda</taxon>
        <taxon>Hexapoda</taxon>
        <taxon>Insecta</taxon>
        <taxon>Pterygota</taxon>
        <taxon>Palaeoptera</taxon>
        <taxon>Odonata</taxon>
        <taxon>Epiprocta</taxon>
        <taxon>Anisoptera</taxon>
        <taxon>Libelluloidea</taxon>
        <taxon>Libellulidae</taxon>
        <taxon>Ladona</taxon>
    </lineage>
</organism>
<evidence type="ECO:0000256" key="8">
    <source>
        <dbReference type="ARBA" id="ARBA00047899"/>
    </source>
</evidence>
<evidence type="ECO:0000256" key="1">
    <source>
        <dbReference type="ARBA" id="ARBA00012513"/>
    </source>
</evidence>
<dbReference type="InterPro" id="IPR017892">
    <property type="entry name" value="Pkinase_C"/>
</dbReference>
<dbReference type="InterPro" id="IPR050839">
    <property type="entry name" value="Rho-assoc_Ser/Thr_Kinase"/>
</dbReference>
<dbReference type="GO" id="GO:0007266">
    <property type="term" value="P:Rho protein signal transduction"/>
    <property type="evidence" value="ECO:0007669"/>
    <property type="project" value="TreeGrafter"/>
</dbReference>
<dbReference type="InterPro" id="IPR000961">
    <property type="entry name" value="AGC-kinase_C"/>
</dbReference>
<dbReference type="OrthoDB" id="2156623at2759"/>
<dbReference type="SUPFAM" id="SSF56112">
    <property type="entry name" value="Protein kinase-like (PK-like)"/>
    <property type="match status" value="1"/>
</dbReference>
<dbReference type="GO" id="GO:0005856">
    <property type="term" value="C:cytoskeleton"/>
    <property type="evidence" value="ECO:0007669"/>
    <property type="project" value="TreeGrafter"/>
</dbReference>
<evidence type="ECO:0000256" key="9">
    <source>
        <dbReference type="ARBA" id="ARBA00048679"/>
    </source>
</evidence>
<comment type="caution">
    <text evidence="13">The sequence shown here is derived from an EMBL/GenBank/DDBJ whole genome shotgun (WGS) entry which is preliminary data.</text>
</comment>
<dbReference type="InterPro" id="IPR000719">
    <property type="entry name" value="Prot_kinase_dom"/>
</dbReference>
<evidence type="ECO:0000256" key="4">
    <source>
        <dbReference type="ARBA" id="ARBA00022679"/>
    </source>
</evidence>
<reference evidence="13" key="1">
    <citation type="submission" date="2013-04" db="EMBL/GenBank/DDBJ databases">
        <authorList>
            <person name="Qu J."/>
            <person name="Murali S.C."/>
            <person name="Bandaranaike D."/>
            <person name="Bellair M."/>
            <person name="Blankenburg K."/>
            <person name="Chao H."/>
            <person name="Dinh H."/>
            <person name="Doddapaneni H."/>
            <person name="Downs B."/>
            <person name="Dugan-Rocha S."/>
            <person name="Elkadiri S."/>
            <person name="Gnanaolivu R.D."/>
            <person name="Hernandez B."/>
            <person name="Javaid M."/>
            <person name="Jayaseelan J.C."/>
            <person name="Lee S."/>
            <person name="Li M."/>
            <person name="Ming W."/>
            <person name="Munidasa M."/>
            <person name="Muniz J."/>
            <person name="Nguyen L."/>
            <person name="Ongeri F."/>
            <person name="Osuji N."/>
            <person name="Pu L.-L."/>
            <person name="Puazo M."/>
            <person name="Qu C."/>
            <person name="Quiroz J."/>
            <person name="Raj R."/>
            <person name="Weissenberger G."/>
            <person name="Xin Y."/>
            <person name="Zou X."/>
            <person name="Han Y."/>
            <person name="Richards S."/>
            <person name="Worley K."/>
            <person name="Muzny D."/>
            <person name="Gibbs R."/>
        </authorList>
    </citation>
    <scope>NUCLEOTIDE SEQUENCE</scope>
    <source>
        <strain evidence="13">Sampled in the wild</strain>
    </source>
</reference>
<evidence type="ECO:0000256" key="7">
    <source>
        <dbReference type="ARBA" id="ARBA00022840"/>
    </source>
</evidence>
<sequence>MAHANSEWIVQLHFAFQDNKYLYMVMDYMPGGDLVNLMSNYDVPEKWAKFYCAEDGLVRSDTAVGTPDYISPEVLQSQGGEGEYGRECDWWSVGVFLYEMLIGDTPFYADSLVGTYSKIMDHRNSLHFPPDVEISADACTLICGFLTDRNKRLGRVPPVVPELSGDDDTSNFDDVEKDEGPEENFPTPKAFAANHLPFVGFTYSRDHQLLTGRDARGHPSMDM</sequence>
<dbReference type="AlphaFoldDB" id="A0A8K0JV81"/>
<keyword evidence="2" id="KW-0723">Serine/threonine-protein kinase</keyword>
<evidence type="ECO:0000313" key="14">
    <source>
        <dbReference type="Proteomes" id="UP000792457"/>
    </source>
</evidence>
<dbReference type="SMART" id="SM00133">
    <property type="entry name" value="S_TK_X"/>
    <property type="match status" value="1"/>
</dbReference>
<dbReference type="Gene3D" id="3.30.200.20">
    <property type="entry name" value="Phosphorylase Kinase, domain 1"/>
    <property type="match status" value="2"/>
</dbReference>
<evidence type="ECO:0000313" key="13">
    <source>
        <dbReference type="EMBL" id="KAG8222954.1"/>
    </source>
</evidence>
<accession>A0A8K0JV81</accession>
<evidence type="ECO:0000256" key="6">
    <source>
        <dbReference type="ARBA" id="ARBA00022777"/>
    </source>
</evidence>
<dbReference type="EC" id="2.7.11.1" evidence="1"/>
<evidence type="ECO:0000256" key="10">
    <source>
        <dbReference type="SAM" id="MobiDB-lite"/>
    </source>
</evidence>
<dbReference type="GO" id="GO:0031032">
    <property type="term" value="P:actomyosin structure organization"/>
    <property type="evidence" value="ECO:0007669"/>
    <property type="project" value="TreeGrafter"/>
</dbReference>
<evidence type="ECO:0000259" key="12">
    <source>
        <dbReference type="PROSITE" id="PS51285"/>
    </source>
</evidence>
<evidence type="ECO:0000256" key="3">
    <source>
        <dbReference type="ARBA" id="ARBA00022553"/>
    </source>
</evidence>
<feature type="compositionally biased region" description="Acidic residues" evidence="10">
    <location>
        <begin position="164"/>
        <end position="182"/>
    </location>
</feature>
<keyword evidence="14" id="KW-1185">Reference proteome</keyword>
<gene>
    <name evidence="13" type="ORF">J437_LFUL000249</name>
</gene>
<keyword evidence="6" id="KW-0418">Kinase</keyword>
<dbReference type="GO" id="GO:0005737">
    <property type="term" value="C:cytoplasm"/>
    <property type="evidence" value="ECO:0007669"/>
    <property type="project" value="TreeGrafter"/>
</dbReference>
<evidence type="ECO:0000256" key="2">
    <source>
        <dbReference type="ARBA" id="ARBA00022527"/>
    </source>
</evidence>
<feature type="region of interest" description="Disordered" evidence="10">
    <location>
        <begin position="157"/>
        <end position="187"/>
    </location>
</feature>
<feature type="domain" description="AGC-kinase C-terminal" evidence="12">
    <location>
        <begin position="143"/>
        <end position="213"/>
    </location>
</feature>
<comment type="catalytic activity">
    <reaction evidence="9">
        <text>L-seryl-[protein] + ATP = O-phospho-L-seryl-[protein] + ADP + H(+)</text>
        <dbReference type="Rhea" id="RHEA:17989"/>
        <dbReference type="Rhea" id="RHEA-COMP:9863"/>
        <dbReference type="Rhea" id="RHEA-COMP:11604"/>
        <dbReference type="ChEBI" id="CHEBI:15378"/>
        <dbReference type="ChEBI" id="CHEBI:29999"/>
        <dbReference type="ChEBI" id="CHEBI:30616"/>
        <dbReference type="ChEBI" id="CHEBI:83421"/>
        <dbReference type="ChEBI" id="CHEBI:456216"/>
        <dbReference type="EC" id="2.7.11.1"/>
    </reaction>
</comment>
<dbReference type="Pfam" id="PF00433">
    <property type="entry name" value="Pkinase_C"/>
    <property type="match status" value="1"/>
</dbReference>
<dbReference type="Gene3D" id="1.10.510.10">
    <property type="entry name" value="Transferase(Phosphotransferase) domain 1"/>
    <property type="match status" value="2"/>
</dbReference>
<comment type="catalytic activity">
    <reaction evidence="8">
        <text>L-threonyl-[protein] + ATP = O-phospho-L-threonyl-[protein] + ADP + H(+)</text>
        <dbReference type="Rhea" id="RHEA:46608"/>
        <dbReference type="Rhea" id="RHEA-COMP:11060"/>
        <dbReference type="Rhea" id="RHEA-COMP:11605"/>
        <dbReference type="ChEBI" id="CHEBI:15378"/>
        <dbReference type="ChEBI" id="CHEBI:30013"/>
        <dbReference type="ChEBI" id="CHEBI:30616"/>
        <dbReference type="ChEBI" id="CHEBI:61977"/>
        <dbReference type="ChEBI" id="CHEBI:456216"/>
        <dbReference type="EC" id="2.7.11.1"/>
    </reaction>
</comment>
<dbReference type="PROSITE" id="PS50011">
    <property type="entry name" value="PROTEIN_KINASE_DOM"/>
    <property type="match status" value="1"/>
</dbReference>
<dbReference type="GO" id="GO:1901888">
    <property type="term" value="P:regulation of cell junction assembly"/>
    <property type="evidence" value="ECO:0007669"/>
    <property type="project" value="TreeGrafter"/>
</dbReference>
<dbReference type="Pfam" id="PF00069">
    <property type="entry name" value="Pkinase"/>
    <property type="match status" value="1"/>
</dbReference>
<keyword evidence="5" id="KW-0547">Nucleotide-binding</keyword>
<dbReference type="PANTHER" id="PTHR22988:SF73">
    <property type="entry name" value="RHO-ASSOCIATED PROTEIN KINASE"/>
    <property type="match status" value="1"/>
</dbReference>
<keyword evidence="7" id="KW-0067">ATP-binding</keyword>